<sequence length="253" mass="29281">VHRMSQKETRTRSKSSCQLSHLVGTCRELPPAELPTARDLLGYGLFRREMNEEDRRNYPVDHLVNNDIVPGLLAHWRKANALFTGPVINTEVRIKSKMKALWNEALKVSMGNVKLQVKLKFMMKLDKLVDILTCHCVMRSCSELGCNPVCNSEVHIDCRCRKEQKIPLQELAFIRGKREKVGSVGSHQMGLADRPETRKQEARQKRKAEEKRRRKAEESVKKEEELRKESLLEMELEETGDTPEKAEKRRSLH</sequence>
<dbReference type="AlphaFoldDB" id="A0A8J5TKF0"/>
<dbReference type="Proteomes" id="UP000747542">
    <property type="component" value="Unassembled WGS sequence"/>
</dbReference>
<evidence type="ECO:0000256" key="1">
    <source>
        <dbReference type="SAM" id="MobiDB-lite"/>
    </source>
</evidence>
<feature type="region of interest" description="Disordered" evidence="1">
    <location>
        <begin position="182"/>
        <end position="253"/>
    </location>
</feature>
<organism evidence="2 3">
    <name type="scientific">Homarus americanus</name>
    <name type="common">American lobster</name>
    <dbReference type="NCBI Taxonomy" id="6706"/>
    <lineage>
        <taxon>Eukaryota</taxon>
        <taxon>Metazoa</taxon>
        <taxon>Ecdysozoa</taxon>
        <taxon>Arthropoda</taxon>
        <taxon>Crustacea</taxon>
        <taxon>Multicrustacea</taxon>
        <taxon>Malacostraca</taxon>
        <taxon>Eumalacostraca</taxon>
        <taxon>Eucarida</taxon>
        <taxon>Decapoda</taxon>
        <taxon>Pleocyemata</taxon>
        <taxon>Astacidea</taxon>
        <taxon>Nephropoidea</taxon>
        <taxon>Nephropidae</taxon>
        <taxon>Homarus</taxon>
    </lineage>
</organism>
<feature type="compositionally biased region" description="Basic and acidic residues" evidence="1">
    <location>
        <begin position="193"/>
        <end position="231"/>
    </location>
</feature>
<feature type="non-terminal residue" evidence="2">
    <location>
        <position position="1"/>
    </location>
</feature>
<feature type="non-terminal residue" evidence="2">
    <location>
        <position position="253"/>
    </location>
</feature>
<feature type="compositionally biased region" description="Acidic residues" evidence="1">
    <location>
        <begin position="232"/>
        <end position="241"/>
    </location>
</feature>
<dbReference type="EMBL" id="JAHLQT010008150">
    <property type="protein sequence ID" value="KAG7174018.1"/>
    <property type="molecule type" value="Genomic_DNA"/>
</dbReference>
<reference evidence="2" key="1">
    <citation type="journal article" date="2021" name="Sci. Adv.">
        <title>The American lobster genome reveals insights on longevity, neural, and immune adaptations.</title>
        <authorList>
            <person name="Polinski J.M."/>
            <person name="Zimin A.V."/>
            <person name="Clark K.F."/>
            <person name="Kohn A.B."/>
            <person name="Sadowski N."/>
            <person name="Timp W."/>
            <person name="Ptitsyn A."/>
            <person name="Khanna P."/>
            <person name="Romanova D.Y."/>
            <person name="Williams P."/>
            <person name="Greenwood S.J."/>
            <person name="Moroz L.L."/>
            <person name="Walt D.R."/>
            <person name="Bodnar A.G."/>
        </authorList>
    </citation>
    <scope>NUCLEOTIDE SEQUENCE</scope>
    <source>
        <strain evidence="2">GMGI-L3</strain>
    </source>
</reference>
<name>A0A8J5TKF0_HOMAM</name>
<evidence type="ECO:0000313" key="2">
    <source>
        <dbReference type="EMBL" id="KAG7174018.1"/>
    </source>
</evidence>
<accession>A0A8J5TKF0</accession>
<gene>
    <name evidence="2" type="primary">LZTFL1-L7</name>
    <name evidence="2" type="ORF">Hamer_G026880</name>
</gene>
<proteinExistence type="predicted"/>
<feature type="compositionally biased region" description="Basic and acidic residues" evidence="1">
    <location>
        <begin position="242"/>
        <end position="253"/>
    </location>
</feature>
<evidence type="ECO:0000313" key="3">
    <source>
        <dbReference type="Proteomes" id="UP000747542"/>
    </source>
</evidence>
<keyword evidence="3" id="KW-1185">Reference proteome</keyword>
<comment type="caution">
    <text evidence="2">The sequence shown here is derived from an EMBL/GenBank/DDBJ whole genome shotgun (WGS) entry which is preliminary data.</text>
</comment>
<protein>
    <submittedName>
        <fullName evidence="2">Putative leucine zipper transcription factor-like protein 1-like 7</fullName>
    </submittedName>
</protein>